<keyword evidence="6" id="KW-0472">Membrane</keyword>
<keyword evidence="1" id="KW-0808">Transferase</keyword>
<dbReference type="PROSITE" id="PS00109">
    <property type="entry name" value="PROTEIN_KINASE_TYR"/>
    <property type="match status" value="1"/>
</dbReference>
<dbReference type="InterPro" id="IPR008266">
    <property type="entry name" value="Tyr_kinase_AS"/>
</dbReference>
<sequence>MMLGKYQLVSKLASGGMAEVYLARAEGPMGFAKSLVVKRILPHLAEDPQFVEMFISEARLAAQLDHPHIVQIFDFGEVDGTWYLAMEFIDGLNLRVLARHAKITGMLLPPSYCARIIAHACDGLAFAHDSKDAITGAPLGLIHRDISPDNILLSRQGAVKVVDFGIAKAAGQGHRTESGVLKGKIAYMTPEQLRNMALDRRVDVYALGIVLYELLTGYKPFDTTSEASIVHAILHEPFVPAVERRPDLPAAMGRILERALAKDREQRYPDCRTLQADLEGFILSAGEPVGAWNLAQLVARVMATSASPEAKLVSANEPEKTTPARKTPEKTTPARKTPETAIPERTTPETTTPETAIPERTTPETTTPETAIPERTTPETTTPETAIPETTTPARPAKPTLEIRPVGNAQTGRRGSWTGRIAAGVGAAVLIALAVGIVMRDEAPANARPEVTGPTTPVPLSEAPVPKEVGGPAPSESPAPARDEPPPEPTDKTPVPESSEPPVVAQMSPEASAPERPKPSRGSRARATPPETSVRMGTVEFRIWPYATVWLDGKRLGETPLAPVDLSAGRHTVKLLNEELGKNVTQQIEVRAGETFVFKYNLRAE</sequence>
<dbReference type="PANTHER" id="PTHR43289:SF6">
    <property type="entry name" value="SERINE_THREONINE-PROTEIN KINASE NEKL-3"/>
    <property type="match status" value="1"/>
</dbReference>
<feature type="region of interest" description="Disordered" evidence="5">
    <location>
        <begin position="313"/>
        <end position="399"/>
    </location>
</feature>
<feature type="transmembrane region" description="Helical" evidence="6">
    <location>
        <begin position="421"/>
        <end position="439"/>
    </location>
</feature>
<keyword evidence="6" id="KW-0812">Transmembrane</keyword>
<keyword evidence="3 8" id="KW-0418">Kinase</keyword>
<feature type="compositionally biased region" description="Basic and acidic residues" evidence="5">
    <location>
        <begin position="481"/>
        <end position="491"/>
    </location>
</feature>
<dbReference type="GO" id="GO:0016301">
    <property type="term" value="F:kinase activity"/>
    <property type="evidence" value="ECO:0007669"/>
    <property type="project" value="UniProtKB-KW"/>
</dbReference>
<dbReference type="EMBL" id="CP043494">
    <property type="protein sequence ID" value="WNG45304.1"/>
    <property type="molecule type" value="Genomic_DNA"/>
</dbReference>
<evidence type="ECO:0000256" key="4">
    <source>
        <dbReference type="ARBA" id="ARBA00022840"/>
    </source>
</evidence>
<dbReference type="PANTHER" id="PTHR43289">
    <property type="entry name" value="MITOGEN-ACTIVATED PROTEIN KINASE KINASE KINASE 20-RELATED"/>
    <property type="match status" value="1"/>
</dbReference>
<evidence type="ECO:0000256" key="2">
    <source>
        <dbReference type="ARBA" id="ARBA00022741"/>
    </source>
</evidence>
<evidence type="ECO:0000256" key="3">
    <source>
        <dbReference type="ARBA" id="ARBA00022777"/>
    </source>
</evidence>
<evidence type="ECO:0000259" key="7">
    <source>
        <dbReference type="PROSITE" id="PS50011"/>
    </source>
</evidence>
<evidence type="ECO:0000313" key="8">
    <source>
        <dbReference type="EMBL" id="WNG45304.1"/>
    </source>
</evidence>
<feature type="compositionally biased region" description="Low complexity" evidence="5">
    <location>
        <begin position="339"/>
        <end position="397"/>
    </location>
</feature>
<evidence type="ECO:0000256" key="1">
    <source>
        <dbReference type="ARBA" id="ARBA00022679"/>
    </source>
</evidence>
<dbReference type="Gene3D" id="3.30.200.20">
    <property type="entry name" value="Phosphorylase Kinase, domain 1"/>
    <property type="match status" value="1"/>
</dbReference>
<dbReference type="CDD" id="cd14014">
    <property type="entry name" value="STKc_PknB_like"/>
    <property type="match status" value="1"/>
</dbReference>
<keyword evidence="4" id="KW-0067">ATP-binding</keyword>
<feature type="compositionally biased region" description="Basic and acidic residues" evidence="5">
    <location>
        <begin position="317"/>
        <end position="329"/>
    </location>
</feature>
<dbReference type="Gene3D" id="1.10.510.10">
    <property type="entry name" value="Transferase(Phosphotransferase) domain 1"/>
    <property type="match status" value="1"/>
</dbReference>
<dbReference type="Proteomes" id="UP001611383">
    <property type="component" value="Chromosome"/>
</dbReference>
<feature type="domain" description="Protein kinase" evidence="7">
    <location>
        <begin position="6"/>
        <end position="282"/>
    </location>
</feature>
<accession>A0ABY9WQ83</accession>
<dbReference type="Pfam" id="PF00069">
    <property type="entry name" value="Pkinase"/>
    <property type="match status" value="1"/>
</dbReference>
<dbReference type="PROSITE" id="PS50011">
    <property type="entry name" value="PROTEIN_KINASE_DOM"/>
    <property type="match status" value="1"/>
</dbReference>
<name>A0ABY9WQ83_9BACT</name>
<evidence type="ECO:0000256" key="5">
    <source>
        <dbReference type="SAM" id="MobiDB-lite"/>
    </source>
</evidence>
<reference evidence="8 9" key="1">
    <citation type="submission" date="2019-08" db="EMBL/GenBank/DDBJ databases">
        <title>Archangium and Cystobacter genomes.</title>
        <authorList>
            <person name="Chen I.-C.K."/>
            <person name="Wielgoss S."/>
        </authorList>
    </citation>
    <scope>NUCLEOTIDE SEQUENCE [LARGE SCALE GENOMIC DNA]</scope>
    <source>
        <strain evidence="8 9">Cbm 6</strain>
    </source>
</reference>
<evidence type="ECO:0000256" key="6">
    <source>
        <dbReference type="SAM" id="Phobius"/>
    </source>
</evidence>
<keyword evidence="2" id="KW-0547">Nucleotide-binding</keyword>
<feature type="region of interest" description="Disordered" evidence="5">
    <location>
        <begin position="446"/>
        <end position="533"/>
    </location>
</feature>
<gene>
    <name evidence="8" type="ORF">F0U60_15215</name>
</gene>
<keyword evidence="6" id="KW-1133">Transmembrane helix</keyword>
<proteinExistence type="predicted"/>
<dbReference type="SUPFAM" id="SSF56112">
    <property type="entry name" value="Protein kinase-like (PK-like)"/>
    <property type="match status" value="1"/>
</dbReference>
<evidence type="ECO:0000313" key="9">
    <source>
        <dbReference type="Proteomes" id="UP001611383"/>
    </source>
</evidence>
<dbReference type="InterPro" id="IPR013229">
    <property type="entry name" value="PEGA"/>
</dbReference>
<keyword evidence="9" id="KW-1185">Reference proteome</keyword>
<dbReference type="Pfam" id="PF08308">
    <property type="entry name" value="PEGA"/>
    <property type="match status" value="1"/>
</dbReference>
<dbReference type="InterPro" id="IPR011009">
    <property type="entry name" value="Kinase-like_dom_sf"/>
</dbReference>
<dbReference type="InterPro" id="IPR000719">
    <property type="entry name" value="Prot_kinase_dom"/>
</dbReference>
<feature type="compositionally biased region" description="Low complexity" evidence="5">
    <location>
        <begin position="492"/>
        <end position="504"/>
    </location>
</feature>
<organism evidence="8 9">
    <name type="scientific">Archangium minus</name>
    <dbReference type="NCBI Taxonomy" id="83450"/>
    <lineage>
        <taxon>Bacteria</taxon>
        <taxon>Pseudomonadati</taxon>
        <taxon>Myxococcota</taxon>
        <taxon>Myxococcia</taxon>
        <taxon>Myxococcales</taxon>
        <taxon>Cystobacterineae</taxon>
        <taxon>Archangiaceae</taxon>
        <taxon>Archangium</taxon>
    </lineage>
</organism>
<protein>
    <submittedName>
        <fullName evidence="8">Protein kinase</fullName>
    </submittedName>
</protein>
<dbReference type="RefSeq" id="WP_395819813.1">
    <property type="nucleotide sequence ID" value="NZ_CP043494.1"/>
</dbReference>